<dbReference type="InterPro" id="IPR058624">
    <property type="entry name" value="MdtA-like_HH"/>
</dbReference>
<evidence type="ECO:0000256" key="4">
    <source>
        <dbReference type="SAM" id="MobiDB-lite"/>
    </source>
</evidence>
<proteinExistence type="inferred from homology"/>
<dbReference type="GO" id="GO:0005886">
    <property type="term" value="C:plasma membrane"/>
    <property type="evidence" value="ECO:0007669"/>
    <property type="project" value="UniProtKB-SubCell"/>
</dbReference>
<comment type="subcellular location">
    <subcellularLocation>
        <location evidence="1">Cell inner membrane</location>
        <topology evidence="1">Lipid-anchor</topology>
    </subcellularLocation>
</comment>
<dbReference type="Gene3D" id="2.40.50.100">
    <property type="match status" value="1"/>
</dbReference>
<feature type="signal peptide" evidence="5">
    <location>
        <begin position="1"/>
        <end position="23"/>
    </location>
</feature>
<dbReference type="PROSITE" id="PS51257">
    <property type="entry name" value="PROKAR_LIPOPROTEIN"/>
    <property type="match status" value="1"/>
</dbReference>
<dbReference type="PANTHER" id="PTHR30158">
    <property type="entry name" value="ACRA/E-RELATED COMPONENT OF DRUG EFFLUX TRANSPORTER"/>
    <property type="match status" value="1"/>
</dbReference>
<evidence type="ECO:0000256" key="3">
    <source>
        <dbReference type="SAM" id="Coils"/>
    </source>
</evidence>
<dbReference type="NCBIfam" id="TIGR01730">
    <property type="entry name" value="RND_mfp"/>
    <property type="match status" value="1"/>
</dbReference>
<organism evidence="11 13">
    <name type="scientific">Acinetobacter wuhouensis</name>
    <dbReference type="NCBI Taxonomy" id="1879050"/>
    <lineage>
        <taxon>Bacteria</taxon>
        <taxon>Pseudomonadati</taxon>
        <taxon>Pseudomonadota</taxon>
        <taxon>Gammaproteobacteria</taxon>
        <taxon>Moraxellales</taxon>
        <taxon>Moraxellaceae</taxon>
        <taxon>Acinetobacter</taxon>
    </lineage>
</organism>
<dbReference type="Gene3D" id="2.40.420.20">
    <property type="match status" value="1"/>
</dbReference>
<feature type="domain" description="Multidrug resistance protein MdtA-like beta-barrel" evidence="8">
    <location>
        <begin position="218"/>
        <end position="305"/>
    </location>
</feature>
<feature type="region of interest" description="Disordered" evidence="4">
    <location>
        <begin position="382"/>
        <end position="424"/>
    </location>
</feature>
<dbReference type="OrthoDB" id="9800613at2"/>
<dbReference type="Proteomes" id="UP000279962">
    <property type="component" value="Chromosome"/>
</dbReference>
<name>A0A385C5Z1_9GAMM</name>
<keyword evidence="5" id="KW-0732">Signal</keyword>
<dbReference type="GO" id="GO:0046677">
    <property type="term" value="P:response to antibiotic"/>
    <property type="evidence" value="ECO:0007669"/>
    <property type="project" value="TreeGrafter"/>
</dbReference>
<dbReference type="EMBL" id="CP033133">
    <property type="protein sequence ID" value="AYO55213.1"/>
    <property type="molecule type" value="Genomic_DNA"/>
</dbReference>
<evidence type="ECO:0000256" key="2">
    <source>
        <dbReference type="ARBA" id="ARBA00009477"/>
    </source>
</evidence>
<dbReference type="Pfam" id="PF25944">
    <property type="entry name" value="Beta-barrel_RND"/>
    <property type="match status" value="1"/>
</dbReference>
<accession>A0A385C5Z1</accession>
<evidence type="ECO:0000313" key="13">
    <source>
        <dbReference type="Proteomes" id="UP000293863"/>
    </source>
</evidence>
<evidence type="ECO:0000256" key="1">
    <source>
        <dbReference type="ARBA" id="ARBA00004519"/>
    </source>
</evidence>
<dbReference type="EMBL" id="SGSQ01000006">
    <property type="protein sequence ID" value="RZG47788.1"/>
    <property type="molecule type" value="Genomic_DNA"/>
</dbReference>
<evidence type="ECO:0000313" key="10">
    <source>
        <dbReference type="EMBL" id="AYO55213.1"/>
    </source>
</evidence>
<feature type="domain" description="Multidrug resistance protein MdtA-like alpha-helical hairpin" evidence="6">
    <location>
        <begin position="112"/>
        <end position="181"/>
    </location>
</feature>
<dbReference type="InterPro" id="IPR006143">
    <property type="entry name" value="RND_pump_MFP"/>
</dbReference>
<protein>
    <submittedName>
        <fullName evidence="11">Efflux RND transporter periplasmic adaptor subunit</fullName>
    </submittedName>
</protein>
<feature type="coiled-coil region" evidence="3">
    <location>
        <begin position="112"/>
        <end position="139"/>
    </location>
</feature>
<dbReference type="InterPro" id="IPR058625">
    <property type="entry name" value="MdtA-like_BSH"/>
</dbReference>
<feature type="compositionally biased region" description="Low complexity" evidence="4">
    <location>
        <begin position="382"/>
        <end position="412"/>
    </location>
</feature>
<dbReference type="SUPFAM" id="SSF111369">
    <property type="entry name" value="HlyD-like secretion proteins"/>
    <property type="match status" value="1"/>
</dbReference>
<evidence type="ECO:0000313" key="12">
    <source>
        <dbReference type="Proteomes" id="UP000279962"/>
    </source>
</evidence>
<dbReference type="InterPro" id="IPR058626">
    <property type="entry name" value="MdtA-like_b-barrel"/>
</dbReference>
<feature type="domain" description="Multidrug resistance protein MdtA-like C-terminal permuted SH3" evidence="9">
    <location>
        <begin position="310"/>
        <end position="371"/>
    </location>
</feature>
<feature type="domain" description="Multidrug resistance protein MdtA-like barrel-sandwich hybrid" evidence="7">
    <location>
        <begin position="73"/>
        <end position="214"/>
    </location>
</feature>
<dbReference type="Gene3D" id="1.10.287.470">
    <property type="entry name" value="Helix hairpin bin"/>
    <property type="match status" value="1"/>
</dbReference>
<keyword evidence="3" id="KW-0175">Coiled coil</keyword>
<dbReference type="InterPro" id="IPR058627">
    <property type="entry name" value="MdtA-like_C"/>
</dbReference>
<dbReference type="Gene3D" id="2.40.30.170">
    <property type="match status" value="1"/>
</dbReference>
<evidence type="ECO:0000313" key="11">
    <source>
        <dbReference type="EMBL" id="RZG47788.1"/>
    </source>
</evidence>
<dbReference type="Proteomes" id="UP000293863">
    <property type="component" value="Unassembled WGS sequence"/>
</dbReference>
<evidence type="ECO:0000259" key="6">
    <source>
        <dbReference type="Pfam" id="PF25876"/>
    </source>
</evidence>
<dbReference type="GO" id="GO:0022857">
    <property type="term" value="F:transmembrane transporter activity"/>
    <property type="evidence" value="ECO:0007669"/>
    <property type="project" value="InterPro"/>
</dbReference>
<comment type="similarity">
    <text evidence="2">Belongs to the membrane fusion protein (MFP) (TC 8.A.1) family.</text>
</comment>
<dbReference type="STRING" id="1879050.GCA_001696605_01776"/>
<feature type="chain" id="PRO_5044587886" evidence="5">
    <location>
        <begin position="24"/>
        <end position="424"/>
    </location>
</feature>
<dbReference type="Pfam" id="PF25967">
    <property type="entry name" value="RND-MFP_C"/>
    <property type="match status" value="1"/>
</dbReference>
<sequence>MMSAKLWAPALTACALATSIALVGCSKDPKAAQEGGAAAQKMPPTEVGVIVAQPQSVEQTVELSGRTSAYQISEVRPQTSGVILKRLFSEGSFVREGQPLYEIDSSTNRANLDSAKAALVRQQANLNALQVKANRYRQLVGINAVSKQEYDDLVAQIKLAEADIAASNAAVKNAQIDLGYSTVRSPISGQSGRSSVTAGALVTASQSNALVTIQQLDPIYVDINQSSAELLRLRQQLAKGSIDRSNNTKVRLKLEDGSTYPVEGNLAFSDASVNPDTGSVTLRAVFSNPNHLLLPGMFANAQIVQGVIPNAYLIPQAAITRTPTGQAMAMLVNAKGAVEARPVTTVGVQGQNWIVTEGLATGDKVIVDGIAKVKPEQQVVAKPYQPQAAAPQGATPAAAQQKTGGAAQPAQQDKATEQKATSNA</sequence>
<dbReference type="AlphaFoldDB" id="A0A385C5Z1"/>
<dbReference type="Pfam" id="PF25917">
    <property type="entry name" value="BSH_RND"/>
    <property type="match status" value="1"/>
</dbReference>
<reference evidence="11 13" key="2">
    <citation type="submission" date="2019-02" db="EMBL/GenBank/DDBJ databases">
        <title>The Batch Genome Submission of Acinetobacter spp. strains.</title>
        <authorList>
            <person name="Qin J."/>
            <person name="Hu Y."/>
            <person name="Ye H."/>
            <person name="Wei L."/>
            <person name="Feng Y."/>
            <person name="Zong Z."/>
        </authorList>
    </citation>
    <scope>NUCLEOTIDE SEQUENCE [LARGE SCALE GENOMIC DNA]</scope>
    <source>
        <strain evidence="11 13">WCHAW060049</strain>
    </source>
</reference>
<dbReference type="PANTHER" id="PTHR30158:SF3">
    <property type="entry name" value="MULTIDRUG EFFLUX PUMP SUBUNIT ACRA-RELATED"/>
    <property type="match status" value="1"/>
</dbReference>
<keyword evidence="13" id="KW-1185">Reference proteome</keyword>
<evidence type="ECO:0000259" key="7">
    <source>
        <dbReference type="Pfam" id="PF25917"/>
    </source>
</evidence>
<dbReference type="KEGG" id="awu:BEN71_14060"/>
<gene>
    <name evidence="10" type="ORF">CDG68_16800</name>
    <name evidence="11" type="ORF">EXU28_05520</name>
</gene>
<dbReference type="Pfam" id="PF25876">
    <property type="entry name" value="HH_MFP_RND"/>
    <property type="match status" value="1"/>
</dbReference>
<evidence type="ECO:0000259" key="8">
    <source>
        <dbReference type="Pfam" id="PF25944"/>
    </source>
</evidence>
<evidence type="ECO:0000259" key="9">
    <source>
        <dbReference type="Pfam" id="PF25967"/>
    </source>
</evidence>
<dbReference type="RefSeq" id="WP_068974445.1">
    <property type="nucleotide sequence ID" value="NZ_CP031716.1"/>
</dbReference>
<dbReference type="FunFam" id="2.40.420.20:FF:000001">
    <property type="entry name" value="Efflux RND transporter periplasmic adaptor subunit"/>
    <property type="match status" value="1"/>
</dbReference>
<reference evidence="10 12" key="1">
    <citation type="submission" date="2018-10" db="EMBL/GenBank/DDBJ databases">
        <title>The complete genome of Acinetobacter wuhouensis strain WCHAW010062.</title>
        <authorList>
            <person name="Hu Y."/>
            <person name="Long H."/>
            <person name="Feng Y."/>
            <person name="Zong Z."/>
        </authorList>
    </citation>
    <scope>NUCLEOTIDE SEQUENCE [LARGE SCALE GENOMIC DNA]</scope>
    <source>
        <strain evidence="10 12">WCHAW010062</strain>
    </source>
</reference>
<evidence type="ECO:0000256" key="5">
    <source>
        <dbReference type="SAM" id="SignalP"/>
    </source>
</evidence>